<dbReference type="Pfam" id="PF00004">
    <property type="entry name" value="AAA"/>
    <property type="match status" value="1"/>
</dbReference>
<evidence type="ECO:0000313" key="2">
    <source>
        <dbReference type="EMBL" id="SCX35221.1"/>
    </source>
</evidence>
<dbReference type="SUPFAM" id="SSF52540">
    <property type="entry name" value="P-loop containing nucleoside triphosphate hydrolases"/>
    <property type="match status" value="1"/>
</dbReference>
<dbReference type="AlphaFoldDB" id="A0A1R3U5D3"/>
<evidence type="ECO:0000313" key="3">
    <source>
        <dbReference type="Proteomes" id="UP000187891"/>
    </source>
</evidence>
<dbReference type="GO" id="GO:0016887">
    <property type="term" value="F:ATP hydrolysis activity"/>
    <property type="evidence" value="ECO:0007669"/>
    <property type="project" value="InterPro"/>
</dbReference>
<evidence type="ECO:0000259" key="1">
    <source>
        <dbReference type="Pfam" id="PF00004"/>
    </source>
</evidence>
<dbReference type="InterPro" id="IPR048067">
    <property type="entry name" value="BREX_3_BrxF"/>
</dbReference>
<accession>A0A1R3U5D3</accession>
<sequence>MIGFLPVARRISPTAMSVMRNGVIMPEPIQDKIRDAIKQSEGLYHRLVLLVGENGSGKTTAIRDAAHALDADVINVNLALSTKLLELTAKQRALRLAELLGEVVENSAPVALLDNTEILFDHNLQQDPLRLLQSMSRNRCVVVSWNGTIRDNKLTYAEAGHPEYRRYDLTETLVVEIRQSIATGPVHWVRSA</sequence>
<proteinExistence type="predicted"/>
<dbReference type="InterPro" id="IPR003959">
    <property type="entry name" value="ATPase_AAA_core"/>
</dbReference>
<gene>
    <name evidence="2" type="ORF">DSM25559_4859</name>
</gene>
<dbReference type="Proteomes" id="UP000187891">
    <property type="component" value="Unassembled WGS sequence"/>
</dbReference>
<organism evidence="2 3">
    <name type="scientific">Agrobacterium rosae</name>
    <dbReference type="NCBI Taxonomy" id="1972867"/>
    <lineage>
        <taxon>Bacteria</taxon>
        <taxon>Pseudomonadati</taxon>
        <taxon>Pseudomonadota</taxon>
        <taxon>Alphaproteobacteria</taxon>
        <taxon>Hyphomicrobiales</taxon>
        <taxon>Rhizobiaceae</taxon>
        <taxon>Rhizobium/Agrobacterium group</taxon>
        <taxon>Agrobacterium</taxon>
    </lineage>
</organism>
<protein>
    <recommendedName>
        <fullName evidence="1">ATPase AAA-type core domain-containing protein</fullName>
    </recommendedName>
</protein>
<dbReference type="STRING" id="1907666.DSM25559_4859"/>
<dbReference type="GO" id="GO:0005524">
    <property type="term" value="F:ATP binding"/>
    <property type="evidence" value="ECO:0007669"/>
    <property type="project" value="InterPro"/>
</dbReference>
<reference evidence="3" key="1">
    <citation type="submission" date="2016-10" db="EMBL/GenBank/DDBJ databases">
        <authorList>
            <person name="Wibberg D."/>
        </authorList>
    </citation>
    <scope>NUCLEOTIDE SEQUENCE [LARGE SCALE GENOMIC DNA]</scope>
</reference>
<dbReference type="NCBIfam" id="NF033453">
    <property type="entry name" value="BREX_3_BrxF"/>
    <property type="match status" value="1"/>
</dbReference>
<dbReference type="Gene3D" id="3.40.50.300">
    <property type="entry name" value="P-loop containing nucleotide triphosphate hydrolases"/>
    <property type="match status" value="1"/>
</dbReference>
<dbReference type="InterPro" id="IPR027417">
    <property type="entry name" value="P-loop_NTPase"/>
</dbReference>
<feature type="domain" description="ATPase AAA-type core" evidence="1">
    <location>
        <begin position="48"/>
        <end position="123"/>
    </location>
</feature>
<name>A0A1R3U5D3_9HYPH</name>
<dbReference type="EMBL" id="FMUE01000019">
    <property type="protein sequence ID" value="SCX35221.1"/>
    <property type="molecule type" value="Genomic_DNA"/>
</dbReference>